<dbReference type="Proteomes" id="UP000287033">
    <property type="component" value="Unassembled WGS sequence"/>
</dbReference>
<reference evidence="1 2" key="1">
    <citation type="journal article" date="2018" name="Nat. Ecol. Evol.">
        <title>Shark genomes provide insights into elasmobranch evolution and the origin of vertebrates.</title>
        <authorList>
            <person name="Hara Y"/>
            <person name="Yamaguchi K"/>
            <person name="Onimaru K"/>
            <person name="Kadota M"/>
            <person name="Koyanagi M"/>
            <person name="Keeley SD"/>
            <person name="Tatsumi K"/>
            <person name="Tanaka K"/>
            <person name="Motone F"/>
            <person name="Kageyama Y"/>
            <person name="Nozu R"/>
            <person name="Adachi N"/>
            <person name="Nishimura O"/>
            <person name="Nakagawa R"/>
            <person name="Tanegashima C"/>
            <person name="Kiyatake I"/>
            <person name="Matsumoto R"/>
            <person name="Murakumo K"/>
            <person name="Nishida K"/>
            <person name="Terakita A"/>
            <person name="Kuratani S"/>
            <person name="Sato K"/>
            <person name="Hyodo S Kuraku.S."/>
        </authorList>
    </citation>
    <scope>NUCLEOTIDE SEQUENCE [LARGE SCALE GENOMIC DNA]</scope>
</reference>
<gene>
    <name evidence="1" type="ORF">chiPu_0032759</name>
</gene>
<keyword evidence="2" id="KW-1185">Reference proteome</keyword>
<comment type="caution">
    <text evidence="1">The sequence shown here is derived from an EMBL/GenBank/DDBJ whole genome shotgun (WGS) entry which is preliminary data.</text>
</comment>
<sequence>MSFWRRLSGLYRSRAIACCFWLQVSVQPRLALRQDTALKDAGRDKSAPETLTTACHAASWLARSWRCGSLCTSIGPENFPLAEAKNSPDASVPNS</sequence>
<feature type="non-terminal residue" evidence="1">
    <location>
        <position position="95"/>
    </location>
</feature>
<evidence type="ECO:0000313" key="1">
    <source>
        <dbReference type="EMBL" id="GCC48389.1"/>
    </source>
</evidence>
<evidence type="ECO:0000313" key="2">
    <source>
        <dbReference type="Proteomes" id="UP000287033"/>
    </source>
</evidence>
<organism evidence="1 2">
    <name type="scientific">Chiloscyllium punctatum</name>
    <name type="common">Brownbanded bambooshark</name>
    <name type="synonym">Hemiscyllium punctatum</name>
    <dbReference type="NCBI Taxonomy" id="137246"/>
    <lineage>
        <taxon>Eukaryota</taxon>
        <taxon>Metazoa</taxon>
        <taxon>Chordata</taxon>
        <taxon>Craniata</taxon>
        <taxon>Vertebrata</taxon>
        <taxon>Chondrichthyes</taxon>
        <taxon>Elasmobranchii</taxon>
        <taxon>Galeomorphii</taxon>
        <taxon>Galeoidea</taxon>
        <taxon>Orectolobiformes</taxon>
        <taxon>Hemiscylliidae</taxon>
        <taxon>Chiloscyllium</taxon>
    </lineage>
</organism>
<dbReference type="EMBL" id="BEZZ01245062">
    <property type="protein sequence ID" value="GCC48389.1"/>
    <property type="molecule type" value="Genomic_DNA"/>
</dbReference>
<name>A0A401U0I2_CHIPU</name>
<dbReference type="AlphaFoldDB" id="A0A401U0I2"/>
<proteinExistence type="predicted"/>
<protein>
    <submittedName>
        <fullName evidence="1">Uncharacterized protein</fullName>
    </submittedName>
</protein>
<accession>A0A401U0I2</accession>